<feature type="non-terminal residue" evidence="1">
    <location>
        <position position="1"/>
    </location>
</feature>
<dbReference type="Proteomes" id="UP000613177">
    <property type="component" value="Unassembled WGS sequence"/>
</dbReference>
<organism evidence="1 2">
    <name type="scientific">Thamnidium elegans</name>
    <dbReference type="NCBI Taxonomy" id="101142"/>
    <lineage>
        <taxon>Eukaryota</taxon>
        <taxon>Fungi</taxon>
        <taxon>Fungi incertae sedis</taxon>
        <taxon>Mucoromycota</taxon>
        <taxon>Mucoromycotina</taxon>
        <taxon>Mucoromycetes</taxon>
        <taxon>Mucorales</taxon>
        <taxon>Mucorineae</taxon>
        <taxon>Mucoraceae</taxon>
        <taxon>Thamnidium</taxon>
    </lineage>
</organism>
<protein>
    <submittedName>
        <fullName evidence="1">Uncharacterized protein</fullName>
    </submittedName>
</protein>
<evidence type="ECO:0000313" key="2">
    <source>
        <dbReference type="Proteomes" id="UP000613177"/>
    </source>
</evidence>
<reference evidence="1" key="1">
    <citation type="submission" date="2021-01" db="EMBL/GenBank/DDBJ databases">
        <title>Metabolic potential, ecology and presence of endohyphal bacteria is reflected in genomic diversity of Mucoromycotina.</title>
        <authorList>
            <person name="Muszewska A."/>
            <person name="Okrasinska A."/>
            <person name="Steczkiewicz K."/>
            <person name="Drgas O."/>
            <person name="Orlowska M."/>
            <person name="Perlinska-Lenart U."/>
            <person name="Aleksandrzak-Piekarczyk T."/>
            <person name="Szatraj K."/>
            <person name="Zielenkiewicz U."/>
            <person name="Pilsyk S."/>
            <person name="Malc E."/>
            <person name="Mieczkowski P."/>
            <person name="Kruszewska J.S."/>
            <person name="Biernat P."/>
            <person name="Pawlowska J."/>
        </authorList>
    </citation>
    <scope>NUCLEOTIDE SEQUENCE</scope>
    <source>
        <strain evidence="1">WA0000018081</strain>
    </source>
</reference>
<proteinExistence type="predicted"/>
<accession>A0A8H7SU96</accession>
<gene>
    <name evidence="1" type="ORF">INT48_008560</name>
</gene>
<dbReference type="AlphaFoldDB" id="A0A8H7SU96"/>
<comment type="caution">
    <text evidence="1">The sequence shown here is derived from an EMBL/GenBank/DDBJ whole genome shotgun (WGS) entry which is preliminary data.</text>
</comment>
<keyword evidence="2" id="KW-1185">Reference proteome</keyword>
<evidence type="ECO:0000313" key="1">
    <source>
        <dbReference type="EMBL" id="KAG2235684.1"/>
    </source>
</evidence>
<sequence length="225" mass="25903">MSINSFFNTRKSRNKNSIETNQFKQDASAVSHFAVQAPQPIYERLAKPTNTTTVAATTNAEPLCKNSILYYLSPIKKNAEKEIGSVEEETSLPCRIRTNIPVSLLWKDILEEFDPDSQPNQFSLDSLPLQSETMNISSRLENKKRILQDNNDATRNVRIRTRTYPITLNQSMSLEDYLLEDTQEDLSRPLRMKLTSNQTNTFLLQIVDEVIILSDNRWFLNIIET</sequence>
<dbReference type="EMBL" id="JAEPRE010000029">
    <property type="protein sequence ID" value="KAG2235684.1"/>
    <property type="molecule type" value="Genomic_DNA"/>
</dbReference>
<name>A0A8H7SU96_9FUNG</name>